<dbReference type="InterPro" id="IPR036047">
    <property type="entry name" value="F-box-like_dom_sf"/>
</dbReference>
<name>A0A8T2UXG7_CERRI</name>
<dbReference type="EMBL" id="CM035410">
    <property type="protein sequence ID" value="KAH7436759.1"/>
    <property type="molecule type" value="Genomic_DNA"/>
</dbReference>
<dbReference type="Gene3D" id="2.130.10.10">
    <property type="entry name" value="YVTN repeat-like/Quinoprotein amine dehydrogenase"/>
    <property type="match status" value="1"/>
</dbReference>
<dbReference type="OrthoDB" id="760263at2759"/>
<proteinExistence type="predicted"/>
<sequence length="424" mass="46487">MDAFLQKKLEQCLERVALLLASRAAQASGSPLSAAAALAQFFQVCRSWRAVSYSQSLWRRLCLSIWNRDAQLRESSWHQTFITLHRTAVNFSTGSAERYLLDSDSLANHNDATASCRRLAISSDHLAGGFSDGSLCVFSLDSKDCVCSFQTFHESVIGTHSRTIIGIILPDDEETVTFACMDGSVFKADIAPGAPCRRVLMGNYVEDGILADFSGNASKWAGLYAGVRGRALRVWDAYSEELVYVGGCMTDADAYAGWTMLVDNADNIGRVKVTRDRLLVVATRSKLCVMDMEALTILLDISLSRSLQVIPASLALQDKYMLLVSGSGVVRILGTESAQEVASFSLGMHIRGSTVFGAMNSWHLMVNSRDILHVWDFPSIRRPYRLATGLTDVTDLVCNDNNIAIACGSGEEQGIHIWDFTPRP</sequence>
<dbReference type="Pfam" id="PF12937">
    <property type="entry name" value="F-box-like"/>
    <property type="match status" value="1"/>
</dbReference>
<evidence type="ECO:0000313" key="2">
    <source>
        <dbReference type="EMBL" id="KAH7436759.1"/>
    </source>
</evidence>
<dbReference type="InterPro" id="IPR036322">
    <property type="entry name" value="WD40_repeat_dom_sf"/>
</dbReference>
<accession>A0A8T2UXG7</accession>
<dbReference type="OMA" id="WRIMVID"/>
<evidence type="ECO:0000259" key="1">
    <source>
        <dbReference type="Pfam" id="PF12937"/>
    </source>
</evidence>
<dbReference type="SUPFAM" id="SSF81383">
    <property type="entry name" value="F-box domain"/>
    <property type="match status" value="1"/>
</dbReference>
<reference evidence="2" key="1">
    <citation type="submission" date="2021-08" db="EMBL/GenBank/DDBJ databases">
        <title>WGS assembly of Ceratopteris richardii.</title>
        <authorList>
            <person name="Marchant D.B."/>
            <person name="Chen G."/>
            <person name="Jenkins J."/>
            <person name="Shu S."/>
            <person name="Leebens-Mack J."/>
            <person name="Grimwood J."/>
            <person name="Schmutz J."/>
            <person name="Soltis P."/>
            <person name="Soltis D."/>
            <person name="Chen Z.-H."/>
        </authorList>
    </citation>
    <scope>NUCLEOTIDE SEQUENCE</scope>
    <source>
        <strain evidence="2">Whitten #5841</strain>
        <tissue evidence="2">Leaf</tissue>
    </source>
</reference>
<gene>
    <name evidence="2" type="ORF">KP509_05G035100</name>
</gene>
<dbReference type="AlphaFoldDB" id="A0A8T2UXG7"/>
<dbReference type="InterPro" id="IPR001810">
    <property type="entry name" value="F-box_dom"/>
</dbReference>
<feature type="domain" description="F-box" evidence="1">
    <location>
        <begin position="36"/>
        <end position="64"/>
    </location>
</feature>
<keyword evidence="3" id="KW-1185">Reference proteome</keyword>
<dbReference type="InterPro" id="IPR015943">
    <property type="entry name" value="WD40/YVTN_repeat-like_dom_sf"/>
</dbReference>
<comment type="caution">
    <text evidence="2">The sequence shown here is derived from an EMBL/GenBank/DDBJ whole genome shotgun (WGS) entry which is preliminary data.</text>
</comment>
<organism evidence="2 3">
    <name type="scientific">Ceratopteris richardii</name>
    <name type="common">Triangle waterfern</name>
    <dbReference type="NCBI Taxonomy" id="49495"/>
    <lineage>
        <taxon>Eukaryota</taxon>
        <taxon>Viridiplantae</taxon>
        <taxon>Streptophyta</taxon>
        <taxon>Embryophyta</taxon>
        <taxon>Tracheophyta</taxon>
        <taxon>Polypodiopsida</taxon>
        <taxon>Polypodiidae</taxon>
        <taxon>Polypodiales</taxon>
        <taxon>Pteridineae</taxon>
        <taxon>Pteridaceae</taxon>
        <taxon>Parkerioideae</taxon>
        <taxon>Ceratopteris</taxon>
    </lineage>
</organism>
<evidence type="ECO:0000313" key="3">
    <source>
        <dbReference type="Proteomes" id="UP000825935"/>
    </source>
</evidence>
<dbReference type="SUPFAM" id="SSF50978">
    <property type="entry name" value="WD40 repeat-like"/>
    <property type="match status" value="1"/>
</dbReference>
<dbReference type="Proteomes" id="UP000825935">
    <property type="component" value="Chromosome 5"/>
</dbReference>
<protein>
    <recommendedName>
        <fullName evidence="1">F-box domain-containing protein</fullName>
    </recommendedName>
</protein>
<dbReference type="Gene3D" id="1.20.1280.50">
    <property type="match status" value="1"/>
</dbReference>